<comment type="catalytic activity">
    <reaction evidence="10">
        <text>Mg(2+)(in) = Mg(2+)(out)</text>
        <dbReference type="Rhea" id="RHEA:29827"/>
        <dbReference type="ChEBI" id="CHEBI:18420"/>
    </reaction>
</comment>
<dbReference type="InterPro" id="IPR045861">
    <property type="entry name" value="CorA_cytoplasmic_dom"/>
</dbReference>
<evidence type="ECO:0000313" key="14">
    <source>
        <dbReference type="Proteomes" id="UP000198852"/>
    </source>
</evidence>
<dbReference type="GO" id="GO:0005886">
    <property type="term" value="C:plasma membrane"/>
    <property type="evidence" value="ECO:0007669"/>
    <property type="project" value="UniProtKB-SubCell"/>
</dbReference>
<evidence type="ECO:0000256" key="12">
    <source>
        <dbReference type="SAM" id="Phobius"/>
    </source>
</evidence>
<keyword evidence="9 12" id="KW-0472">Membrane</keyword>
<evidence type="ECO:0000256" key="1">
    <source>
        <dbReference type="ARBA" id="ARBA00004651"/>
    </source>
</evidence>
<dbReference type="Proteomes" id="UP000198852">
    <property type="component" value="Unassembled WGS sequence"/>
</dbReference>
<dbReference type="CDD" id="cd12830">
    <property type="entry name" value="MtCorA-like"/>
    <property type="match status" value="1"/>
</dbReference>
<keyword evidence="6" id="KW-0460">Magnesium</keyword>
<feature type="transmembrane region" description="Helical" evidence="12">
    <location>
        <begin position="293"/>
        <end position="312"/>
    </location>
</feature>
<evidence type="ECO:0000256" key="8">
    <source>
        <dbReference type="ARBA" id="ARBA00023065"/>
    </source>
</evidence>
<evidence type="ECO:0000256" key="5">
    <source>
        <dbReference type="ARBA" id="ARBA00022692"/>
    </source>
</evidence>
<evidence type="ECO:0000256" key="7">
    <source>
        <dbReference type="ARBA" id="ARBA00022989"/>
    </source>
</evidence>
<comment type="subcellular location">
    <subcellularLocation>
        <location evidence="1">Cell membrane</location>
        <topology evidence="1">Multi-pass membrane protein</topology>
    </subcellularLocation>
</comment>
<sequence>MASFECRVFVDGVLSARPPTLREAADVLRGDEGVVWIGLRDPDPATLDTAAELFALHPLAIEDTQKGHQRAKIERYGDALFVVIRPSWYAETVEFGEVHLFIGHRFVITVRRGERPDLTAAREALEADPEFLGFGPEAMVTALLDALVDGYAPVVARLQDDVDGVEDSLFGQRRVDPQLSERIYHLLEKVIGMQRAVDPLSGVLRELMSGGAVEHEEVRHRLRNVLDHTTRVSESVDTLRSLLESSLSVHSTLISLEQNEEMRRISSASLAQGEESRRLAEETIQQGEQMKKISSWAAILFTPTLVAGVYGMNFDHMPELHWLAGYPFALALMLGLGVSLWIIFKHKRWL</sequence>
<evidence type="ECO:0000256" key="10">
    <source>
        <dbReference type="ARBA" id="ARBA00034269"/>
    </source>
</evidence>
<dbReference type="InterPro" id="IPR045863">
    <property type="entry name" value="CorA_TM1_TM2"/>
</dbReference>
<dbReference type="SUPFAM" id="SSF144083">
    <property type="entry name" value="Magnesium transport protein CorA, transmembrane region"/>
    <property type="match status" value="1"/>
</dbReference>
<evidence type="ECO:0000256" key="4">
    <source>
        <dbReference type="ARBA" id="ARBA00022475"/>
    </source>
</evidence>
<dbReference type="InterPro" id="IPR002523">
    <property type="entry name" value="MgTranspt_CorA/ZnTranspt_ZntB"/>
</dbReference>
<keyword evidence="5 12" id="KW-0812">Transmembrane</keyword>
<feature type="transmembrane region" description="Helical" evidence="12">
    <location>
        <begin position="324"/>
        <end position="344"/>
    </location>
</feature>
<evidence type="ECO:0000256" key="11">
    <source>
        <dbReference type="ARBA" id="ARBA00045497"/>
    </source>
</evidence>
<dbReference type="GO" id="GO:0050897">
    <property type="term" value="F:cobalt ion binding"/>
    <property type="evidence" value="ECO:0007669"/>
    <property type="project" value="TreeGrafter"/>
</dbReference>
<dbReference type="GO" id="GO:0015095">
    <property type="term" value="F:magnesium ion transmembrane transporter activity"/>
    <property type="evidence" value="ECO:0007669"/>
    <property type="project" value="TreeGrafter"/>
</dbReference>
<dbReference type="FunFam" id="1.20.58.340:FF:000004">
    <property type="entry name" value="Magnesium transport protein CorA"/>
    <property type="match status" value="1"/>
</dbReference>
<dbReference type="Pfam" id="PF01544">
    <property type="entry name" value="CorA"/>
    <property type="match status" value="2"/>
</dbReference>
<dbReference type="GO" id="GO:0000287">
    <property type="term" value="F:magnesium ion binding"/>
    <property type="evidence" value="ECO:0007669"/>
    <property type="project" value="TreeGrafter"/>
</dbReference>
<keyword evidence="4" id="KW-1003">Cell membrane</keyword>
<dbReference type="OrthoDB" id="9803416at2"/>
<dbReference type="Gene3D" id="3.30.460.20">
    <property type="entry name" value="CorA soluble domain-like"/>
    <property type="match status" value="1"/>
</dbReference>
<evidence type="ECO:0000256" key="6">
    <source>
        <dbReference type="ARBA" id="ARBA00022842"/>
    </source>
</evidence>
<comment type="similarity">
    <text evidence="2">Belongs to the CorA metal ion transporter (MIT) (TC 1.A.35) family.</text>
</comment>
<name>A0A1I6V365_9PSEU</name>
<evidence type="ECO:0000256" key="3">
    <source>
        <dbReference type="ARBA" id="ARBA00022448"/>
    </source>
</evidence>
<organism evidence="13 14">
    <name type="scientific">Saccharopolyspora flava</name>
    <dbReference type="NCBI Taxonomy" id="95161"/>
    <lineage>
        <taxon>Bacteria</taxon>
        <taxon>Bacillati</taxon>
        <taxon>Actinomycetota</taxon>
        <taxon>Actinomycetes</taxon>
        <taxon>Pseudonocardiales</taxon>
        <taxon>Pseudonocardiaceae</taxon>
        <taxon>Saccharopolyspora</taxon>
    </lineage>
</organism>
<keyword evidence="14" id="KW-1185">Reference proteome</keyword>
<dbReference type="RefSeq" id="WP_093423996.1">
    <property type="nucleotide sequence ID" value="NZ_FOZX01000015.1"/>
</dbReference>
<keyword evidence="3" id="KW-0813">Transport</keyword>
<gene>
    <name evidence="13" type="ORF">SAMN05660874_05535</name>
</gene>
<proteinExistence type="inferred from homology"/>
<accession>A0A1I6V365</accession>
<dbReference type="EMBL" id="FOZX01000015">
    <property type="protein sequence ID" value="SFT08007.1"/>
    <property type="molecule type" value="Genomic_DNA"/>
</dbReference>
<reference evidence="14" key="1">
    <citation type="submission" date="2016-10" db="EMBL/GenBank/DDBJ databases">
        <authorList>
            <person name="Varghese N."/>
            <person name="Submissions S."/>
        </authorList>
    </citation>
    <scope>NUCLEOTIDE SEQUENCE [LARGE SCALE GENOMIC DNA]</scope>
    <source>
        <strain evidence="14">DSM 44771</strain>
    </source>
</reference>
<dbReference type="PANTHER" id="PTHR46494:SF1">
    <property type="entry name" value="CORA FAMILY METAL ION TRANSPORTER (EUROFUNG)"/>
    <property type="match status" value="1"/>
</dbReference>
<dbReference type="AlphaFoldDB" id="A0A1I6V365"/>
<dbReference type="Gene3D" id="1.20.58.340">
    <property type="entry name" value="Magnesium transport protein CorA, transmembrane region"/>
    <property type="match status" value="2"/>
</dbReference>
<keyword evidence="7 12" id="KW-1133">Transmembrane helix</keyword>
<evidence type="ECO:0000256" key="2">
    <source>
        <dbReference type="ARBA" id="ARBA00009765"/>
    </source>
</evidence>
<evidence type="ECO:0000256" key="9">
    <source>
        <dbReference type="ARBA" id="ARBA00023136"/>
    </source>
</evidence>
<dbReference type="SUPFAM" id="SSF143865">
    <property type="entry name" value="CorA soluble domain-like"/>
    <property type="match status" value="1"/>
</dbReference>
<protein>
    <submittedName>
        <fullName evidence="13">Magnesium transporter</fullName>
    </submittedName>
</protein>
<keyword evidence="8" id="KW-0406">Ion transport</keyword>
<dbReference type="STRING" id="95161.SAMN05660874_05535"/>
<evidence type="ECO:0000313" key="13">
    <source>
        <dbReference type="EMBL" id="SFT08007.1"/>
    </source>
</evidence>
<dbReference type="GO" id="GO:0015087">
    <property type="term" value="F:cobalt ion transmembrane transporter activity"/>
    <property type="evidence" value="ECO:0007669"/>
    <property type="project" value="TreeGrafter"/>
</dbReference>
<dbReference type="PANTHER" id="PTHR46494">
    <property type="entry name" value="CORA FAMILY METAL ION TRANSPORTER (EUROFUNG)"/>
    <property type="match status" value="1"/>
</dbReference>
<comment type="function">
    <text evidence="11">Mediates influx of magnesium ions. Alternates between open and closed states. Activated by low cytoplasmic Mg(2+) levels. Inactive when cytoplasmic Mg(2+) levels are high.</text>
</comment>